<reference evidence="2" key="2">
    <citation type="submission" date="2020-09" db="EMBL/GenBank/DDBJ databases">
        <authorList>
            <person name="Sun Q."/>
            <person name="Zhou Y."/>
        </authorList>
    </citation>
    <scope>NUCLEOTIDE SEQUENCE</scope>
    <source>
        <strain evidence="2">CGMCC 1.15966</strain>
    </source>
</reference>
<gene>
    <name evidence="2" type="ORF">GCM10011516_37060</name>
</gene>
<keyword evidence="1" id="KW-1133">Transmembrane helix</keyword>
<keyword evidence="1" id="KW-0472">Membrane</keyword>
<evidence type="ECO:0000256" key="1">
    <source>
        <dbReference type="SAM" id="Phobius"/>
    </source>
</evidence>
<protein>
    <submittedName>
        <fullName evidence="2">Uncharacterized protein</fullName>
    </submittedName>
</protein>
<feature type="transmembrane region" description="Helical" evidence="1">
    <location>
        <begin position="64"/>
        <end position="87"/>
    </location>
</feature>
<accession>A0A8H9G319</accession>
<feature type="transmembrane region" description="Helical" evidence="1">
    <location>
        <begin position="39"/>
        <end position="57"/>
    </location>
</feature>
<dbReference type="Proteomes" id="UP000614460">
    <property type="component" value="Unassembled WGS sequence"/>
</dbReference>
<reference evidence="2" key="1">
    <citation type="journal article" date="2014" name="Int. J. Syst. Evol. Microbiol.">
        <title>Complete genome sequence of Corynebacterium casei LMG S-19264T (=DSM 44701T), isolated from a smear-ripened cheese.</title>
        <authorList>
            <consortium name="US DOE Joint Genome Institute (JGI-PGF)"/>
            <person name="Walter F."/>
            <person name="Albersmeier A."/>
            <person name="Kalinowski J."/>
            <person name="Ruckert C."/>
        </authorList>
    </citation>
    <scope>NUCLEOTIDE SEQUENCE</scope>
    <source>
        <strain evidence="2">CGMCC 1.15966</strain>
    </source>
</reference>
<dbReference type="EMBL" id="BMKM01000021">
    <property type="protein sequence ID" value="GGE36152.1"/>
    <property type="molecule type" value="Genomic_DNA"/>
</dbReference>
<comment type="caution">
    <text evidence="2">The sequence shown here is derived from an EMBL/GenBank/DDBJ whole genome shotgun (WGS) entry which is preliminary data.</text>
</comment>
<proteinExistence type="predicted"/>
<organism evidence="2 3">
    <name type="scientific">Sphingobacterium cellulitidis</name>
    <dbReference type="NCBI Taxonomy" id="1768011"/>
    <lineage>
        <taxon>Bacteria</taxon>
        <taxon>Pseudomonadati</taxon>
        <taxon>Bacteroidota</taxon>
        <taxon>Sphingobacteriia</taxon>
        <taxon>Sphingobacteriales</taxon>
        <taxon>Sphingobacteriaceae</taxon>
        <taxon>Sphingobacterium</taxon>
    </lineage>
</organism>
<keyword evidence="3" id="KW-1185">Reference proteome</keyword>
<dbReference type="AlphaFoldDB" id="A0A8H9G319"/>
<evidence type="ECO:0000313" key="3">
    <source>
        <dbReference type="Proteomes" id="UP000614460"/>
    </source>
</evidence>
<evidence type="ECO:0000313" key="2">
    <source>
        <dbReference type="EMBL" id="GGE36152.1"/>
    </source>
</evidence>
<dbReference type="RefSeq" id="WP_182499743.1">
    <property type="nucleotide sequence ID" value="NZ_BMKM01000021.1"/>
</dbReference>
<sequence length="227" mass="26810">MKYIKKYFTIWWIPIVSYCLPILVYIIGTRLKSNDLIDVALILFYINILGNIISTIVQISNKKWFLIIPQFLITSFLIIYISVIFSFSPADYYGAKKVIPNNVEFEKLIEKELKETDLGLNDFKIVSVSQPGIYRFYTNYKTKEKGYFYIKAFEITSNDRLSEARILQRSKIIVDNLDSNFFTQEFTIYEGSWGDKYGARIELWFKTDSGNEFKVNQKNYIVEGWMR</sequence>
<feature type="transmembrane region" description="Helical" evidence="1">
    <location>
        <begin position="7"/>
        <end position="27"/>
    </location>
</feature>
<name>A0A8H9G319_9SPHI</name>
<keyword evidence="1" id="KW-0812">Transmembrane</keyword>